<evidence type="ECO:0000313" key="2">
    <source>
        <dbReference type="Proteomes" id="UP001056120"/>
    </source>
</evidence>
<dbReference type="Proteomes" id="UP001056120">
    <property type="component" value="Linkage Group LG13"/>
</dbReference>
<organism evidence="1 2">
    <name type="scientific">Smallanthus sonchifolius</name>
    <dbReference type="NCBI Taxonomy" id="185202"/>
    <lineage>
        <taxon>Eukaryota</taxon>
        <taxon>Viridiplantae</taxon>
        <taxon>Streptophyta</taxon>
        <taxon>Embryophyta</taxon>
        <taxon>Tracheophyta</taxon>
        <taxon>Spermatophyta</taxon>
        <taxon>Magnoliopsida</taxon>
        <taxon>eudicotyledons</taxon>
        <taxon>Gunneridae</taxon>
        <taxon>Pentapetalae</taxon>
        <taxon>asterids</taxon>
        <taxon>campanulids</taxon>
        <taxon>Asterales</taxon>
        <taxon>Asteraceae</taxon>
        <taxon>Asteroideae</taxon>
        <taxon>Heliantheae alliance</taxon>
        <taxon>Millerieae</taxon>
        <taxon>Smallanthus</taxon>
    </lineage>
</organism>
<protein>
    <submittedName>
        <fullName evidence="1">Uncharacterized protein</fullName>
    </submittedName>
</protein>
<reference evidence="2" key="1">
    <citation type="journal article" date="2022" name="Mol. Ecol. Resour.">
        <title>The genomes of chicory, endive, great burdock and yacon provide insights into Asteraceae palaeo-polyploidization history and plant inulin production.</title>
        <authorList>
            <person name="Fan W."/>
            <person name="Wang S."/>
            <person name="Wang H."/>
            <person name="Wang A."/>
            <person name="Jiang F."/>
            <person name="Liu H."/>
            <person name="Zhao H."/>
            <person name="Xu D."/>
            <person name="Zhang Y."/>
        </authorList>
    </citation>
    <scope>NUCLEOTIDE SEQUENCE [LARGE SCALE GENOMIC DNA]</scope>
    <source>
        <strain evidence="2">cv. Yunnan</strain>
    </source>
</reference>
<proteinExistence type="predicted"/>
<reference evidence="1 2" key="2">
    <citation type="journal article" date="2022" name="Mol. Ecol. Resour.">
        <title>The genomes of chicory, endive, great burdock and yacon provide insights into Asteraceae paleo-polyploidization history and plant inulin production.</title>
        <authorList>
            <person name="Fan W."/>
            <person name="Wang S."/>
            <person name="Wang H."/>
            <person name="Wang A."/>
            <person name="Jiang F."/>
            <person name="Liu H."/>
            <person name="Zhao H."/>
            <person name="Xu D."/>
            <person name="Zhang Y."/>
        </authorList>
    </citation>
    <scope>NUCLEOTIDE SEQUENCE [LARGE SCALE GENOMIC DNA]</scope>
    <source>
        <strain evidence="2">cv. Yunnan</strain>
        <tissue evidence="1">Leaves</tissue>
    </source>
</reference>
<sequence length="72" mass="7545">MPESGRPGVVKYGDSMPTNPVIPEQQTINIEDTPASSQSVPWDTQVGPSFHGGEEEAVDYGSDGGHECDGAV</sequence>
<keyword evidence="2" id="KW-1185">Reference proteome</keyword>
<evidence type="ECO:0000313" key="1">
    <source>
        <dbReference type="EMBL" id="KAI3786512.1"/>
    </source>
</evidence>
<comment type="caution">
    <text evidence="1">The sequence shown here is derived from an EMBL/GenBank/DDBJ whole genome shotgun (WGS) entry which is preliminary data.</text>
</comment>
<accession>A0ACB9GSX5</accession>
<gene>
    <name evidence="1" type="ORF">L1987_40250</name>
</gene>
<name>A0ACB9GSX5_9ASTR</name>
<dbReference type="EMBL" id="CM042030">
    <property type="protein sequence ID" value="KAI3786512.1"/>
    <property type="molecule type" value="Genomic_DNA"/>
</dbReference>